<feature type="region of interest" description="Disordered" evidence="8">
    <location>
        <begin position="102"/>
        <end position="137"/>
    </location>
</feature>
<dbReference type="InterPro" id="IPR039979">
    <property type="entry name" value="PRPF18"/>
</dbReference>
<evidence type="ECO:0000313" key="10">
    <source>
        <dbReference type="EMBL" id="KAK0540357.1"/>
    </source>
</evidence>
<organism evidence="10 11">
    <name type="scientific">Tilletia horrida</name>
    <dbReference type="NCBI Taxonomy" id="155126"/>
    <lineage>
        <taxon>Eukaryota</taxon>
        <taxon>Fungi</taxon>
        <taxon>Dikarya</taxon>
        <taxon>Basidiomycota</taxon>
        <taxon>Ustilaginomycotina</taxon>
        <taxon>Exobasidiomycetes</taxon>
        <taxon>Tilletiales</taxon>
        <taxon>Tilletiaceae</taxon>
        <taxon>Tilletia</taxon>
    </lineage>
</organism>
<keyword evidence="6" id="KW-0508">mRNA splicing</keyword>
<dbReference type="Proteomes" id="UP001176521">
    <property type="component" value="Unassembled WGS sequence"/>
</dbReference>
<dbReference type="AlphaFoldDB" id="A0AAN6GI23"/>
<name>A0AAN6GI23_9BASI</name>
<evidence type="ECO:0000313" key="11">
    <source>
        <dbReference type="Proteomes" id="UP001176521"/>
    </source>
</evidence>
<feature type="region of interest" description="Disordered" evidence="8">
    <location>
        <begin position="1"/>
        <end position="90"/>
    </location>
</feature>
<dbReference type="SUPFAM" id="SSF158230">
    <property type="entry name" value="PRP4-like"/>
    <property type="match status" value="1"/>
</dbReference>
<dbReference type="Gene3D" id="4.10.280.110">
    <property type="entry name" value="Pre-mRNA processing factor 4 domain"/>
    <property type="match status" value="1"/>
</dbReference>
<dbReference type="Pfam" id="PF02840">
    <property type="entry name" value="Prp18"/>
    <property type="match status" value="1"/>
</dbReference>
<feature type="domain" description="Pre-mRNA processing factor 4 (PRP4)-like" evidence="9">
    <location>
        <begin position="138"/>
        <end position="192"/>
    </location>
</feature>
<evidence type="ECO:0000256" key="1">
    <source>
        <dbReference type="ARBA" id="ARBA00004123"/>
    </source>
</evidence>
<dbReference type="GO" id="GO:0071021">
    <property type="term" value="C:U2-type post-spliceosomal complex"/>
    <property type="evidence" value="ECO:0007669"/>
    <property type="project" value="TreeGrafter"/>
</dbReference>
<gene>
    <name evidence="10" type="ORF">OC842_000545</name>
</gene>
<dbReference type="InterPro" id="IPR014906">
    <property type="entry name" value="PRP4-like"/>
</dbReference>
<comment type="caution">
    <text evidence="10">The sequence shown here is derived from an EMBL/GenBank/DDBJ whole genome shotgun (WGS) entry which is preliminary data.</text>
</comment>
<dbReference type="PANTHER" id="PTHR13007">
    <property type="entry name" value="PRE-MRNA SPLICING FACTOR-RELATED"/>
    <property type="match status" value="1"/>
</dbReference>
<evidence type="ECO:0000256" key="5">
    <source>
        <dbReference type="ARBA" id="ARBA00022728"/>
    </source>
</evidence>
<reference evidence="10" key="1">
    <citation type="journal article" date="2023" name="PhytoFront">
        <title>Draft Genome Resources of Seven Strains of Tilletia horrida, Causal Agent of Kernel Smut of Rice.</title>
        <authorList>
            <person name="Khanal S."/>
            <person name="Antony Babu S."/>
            <person name="Zhou X.G."/>
        </authorList>
    </citation>
    <scope>NUCLEOTIDE SEQUENCE</scope>
    <source>
        <strain evidence="10">TX3</strain>
    </source>
</reference>
<feature type="compositionally biased region" description="Gly residues" evidence="8">
    <location>
        <begin position="246"/>
        <end position="256"/>
    </location>
</feature>
<dbReference type="InterPro" id="IPR036285">
    <property type="entry name" value="PRP4-like_sf"/>
</dbReference>
<sequence>MDALRAELAAAKARRASAAPADDSAPSSSSSSKYIRRKDLPQAGPTQEEEPAAKRQRVASPATGTASSSSKATGARAEAEQAEAAAKDAALVQAAKDALATAIAEDGRPGDPSSTSAAAAAATTTSSSSTAPAPAFNISPEEAIRRLRAKGQPIRLFGESDKDRRLRLRALELLEERGGGAASAGGQNDFMRALAKAGQDHRDALAKADTAGSAGAGAGAGTVGEAGGSTPKRGERDGTGTPEPGAGIGAGVGAGGEASSTSSSSKPKEGVGMDQVLDLSLLKREPNKLYPIIYHTLKGLLKDWSTALAERPEEVQRSTQGKLAAATQVQAAEYLAPLFKLLRKRALAPDVLARLSEIVHFVQKREYRYANDSYLQLSIGNAPWPIGVTMVGIHERSGREKIFSSNVAHVLNDEVSRKYIQSLKRLMTFAQTKYPPASTAMLMG</sequence>
<dbReference type="SMART" id="SM00500">
    <property type="entry name" value="SFM"/>
    <property type="match status" value="1"/>
</dbReference>
<protein>
    <recommendedName>
        <fullName evidence="3">Pre-mRNA-splicing factor 18</fullName>
    </recommendedName>
</protein>
<proteinExistence type="inferred from homology"/>
<feature type="compositionally biased region" description="Gly residues" evidence="8">
    <location>
        <begin position="214"/>
        <end position="227"/>
    </location>
</feature>
<evidence type="ECO:0000256" key="6">
    <source>
        <dbReference type="ARBA" id="ARBA00023187"/>
    </source>
</evidence>
<dbReference type="Gene3D" id="1.20.940.10">
    <property type="entry name" value="Functional domain of the splicing factor Prp18"/>
    <property type="match status" value="1"/>
</dbReference>
<dbReference type="FunFam" id="1.20.940.10:FF:000002">
    <property type="entry name" value="Pre-mRNA processing factor 18"/>
    <property type="match status" value="1"/>
</dbReference>
<evidence type="ECO:0000259" key="9">
    <source>
        <dbReference type="SMART" id="SM00500"/>
    </source>
</evidence>
<comment type="subcellular location">
    <subcellularLocation>
        <location evidence="1">Nucleus</location>
    </subcellularLocation>
</comment>
<keyword evidence="7" id="KW-0539">Nucleus</keyword>
<feature type="compositionally biased region" description="Low complexity" evidence="8">
    <location>
        <begin position="112"/>
        <end position="135"/>
    </location>
</feature>
<dbReference type="GO" id="GO:0005682">
    <property type="term" value="C:U5 snRNP"/>
    <property type="evidence" value="ECO:0007669"/>
    <property type="project" value="TreeGrafter"/>
</dbReference>
<dbReference type="GO" id="GO:0000350">
    <property type="term" value="P:generation of catalytic spliceosome for second transesterification step"/>
    <property type="evidence" value="ECO:0007669"/>
    <property type="project" value="TreeGrafter"/>
</dbReference>
<dbReference type="InterPro" id="IPR004098">
    <property type="entry name" value="Prp18"/>
</dbReference>
<evidence type="ECO:0000256" key="3">
    <source>
        <dbReference type="ARBA" id="ARBA00018242"/>
    </source>
</evidence>
<keyword evidence="11" id="KW-1185">Reference proteome</keyword>
<evidence type="ECO:0000256" key="4">
    <source>
        <dbReference type="ARBA" id="ARBA00022664"/>
    </source>
</evidence>
<dbReference type="PANTHER" id="PTHR13007:SF19">
    <property type="entry name" value="PRE-MRNA-SPLICING FACTOR 18"/>
    <property type="match status" value="1"/>
</dbReference>
<feature type="compositionally biased region" description="Low complexity" evidence="8">
    <location>
        <begin position="16"/>
        <end position="33"/>
    </location>
</feature>
<comment type="similarity">
    <text evidence="2">Belongs to the PRP18 family.</text>
</comment>
<feature type="region of interest" description="Disordered" evidence="8">
    <location>
        <begin position="205"/>
        <end position="271"/>
    </location>
</feature>
<dbReference type="Pfam" id="PF08799">
    <property type="entry name" value="PRP4"/>
    <property type="match status" value="1"/>
</dbReference>
<dbReference type="GO" id="GO:0046540">
    <property type="term" value="C:U4/U6 x U5 tri-snRNP complex"/>
    <property type="evidence" value="ECO:0007669"/>
    <property type="project" value="TreeGrafter"/>
</dbReference>
<dbReference type="SUPFAM" id="SSF47938">
    <property type="entry name" value="Functional domain of the splicing factor Prp18"/>
    <property type="match status" value="1"/>
</dbReference>
<keyword evidence="5" id="KW-0747">Spliceosome</keyword>
<feature type="compositionally biased region" description="Low complexity" evidence="8">
    <location>
        <begin position="59"/>
        <end position="90"/>
    </location>
</feature>
<accession>A0AAN6GI23</accession>
<dbReference type="EMBL" id="JAPDMQ010000015">
    <property type="protein sequence ID" value="KAK0540357.1"/>
    <property type="molecule type" value="Genomic_DNA"/>
</dbReference>
<evidence type="ECO:0000256" key="2">
    <source>
        <dbReference type="ARBA" id="ARBA00008137"/>
    </source>
</evidence>
<keyword evidence="4" id="KW-0507">mRNA processing</keyword>
<evidence type="ECO:0000256" key="7">
    <source>
        <dbReference type="ARBA" id="ARBA00023242"/>
    </source>
</evidence>
<evidence type="ECO:0000256" key="8">
    <source>
        <dbReference type="SAM" id="MobiDB-lite"/>
    </source>
</evidence>